<dbReference type="AlphaFoldDB" id="A0A345HEN2"/>
<organism evidence="1 2">
    <name type="scientific">Flavobacterium arcticum</name>
    <dbReference type="NCBI Taxonomy" id="1784713"/>
    <lineage>
        <taxon>Bacteria</taxon>
        <taxon>Pseudomonadati</taxon>
        <taxon>Bacteroidota</taxon>
        <taxon>Flavobacteriia</taxon>
        <taxon>Flavobacteriales</taxon>
        <taxon>Flavobacteriaceae</taxon>
        <taxon>Flavobacterium</taxon>
    </lineage>
</organism>
<name>A0A345HEN2_9FLAO</name>
<keyword evidence="2" id="KW-1185">Reference proteome</keyword>
<dbReference type="KEGG" id="fat:DVK85_12710"/>
<proteinExistence type="predicted"/>
<dbReference type="InterPro" id="IPR032710">
    <property type="entry name" value="NTF2-like_dom_sf"/>
</dbReference>
<dbReference type="SUPFAM" id="SSF54427">
    <property type="entry name" value="NTF2-like"/>
    <property type="match status" value="1"/>
</dbReference>
<evidence type="ECO:0000313" key="2">
    <source>
        <dbReference type="Proteomes" id="UP000253951"/>
    </source>
</evidence>
<dbReference type="EMBL" id="CP031188">
    <property type="protein sequence ID" value="AXG75042.1"/>
    <property type="molecule type" value="Genomic_DNA"/>
</dbReference>
<evidence type="ECO:0000313" key="1">
    <source>
        <dbReference type="EMBL" id="AXG75042.1"/>
    </source>
</evidence>
<dbReference type="Proteomes" id="UP000253951">
    <property type="component" value="Chromosome"/>
</dbReference>
<reference evidence="1 2" key="1">
    <citation type="submission" date="2018-07" db="EMBL/GenBank/DDBJ databases">
        <title>Complete genome sequence of Flavobacterium arcticum type strain SM1502T.</title>
        <authorList>
            <person name="Li Y."/>
            <person name="Li D.-D."/>
        </authorList>
    </citation>
    <scope>NUCLEOTIDE SEQUENCE [LARGE SCALE GENOMIC DNA]</scope>
    <source>
        <strain evidence="1 2">SM1502</strain>
    </source>
</reference>
<sequence length="304" mass="35929">MYDSTETLANEKIDKNLKETIKAKNDSLLSALSNSDMKTFKTLGSPDFVKHLQGRIENAVWAFRKGYLKTDYEVYDEYYNKHGKAPNNSKIESEKRQYTFSFTNNAKETYISLLKTSYNNLGDYLITIIYEKIDGKWKLDYIHLDPLGQFGNNAQDYFDIAQQKEKEGFVIDAFFNVDIAGSCLTPAEKMLKYNNEERILFYQKTWQEQIKSEYKFPQPLRNISSVPMVAELRPINNREGMFPLFSYETKVPVEDTIILEMEFEEVKREIKRIYTGLDFDKKYIYYRAFNPGNYNNYHEFKIEK</sequence>
<gene>
    <name evidence="1" type="ORF">DVK85_12710</name>
</gene>
<accession>A0A345HEN2</accession>
<protein>
    <submittedName>
        <fullName evidence="1">Uncharacterized protein</fullName>
    </submittedName>
</protein>